<dbReference type="SUPFAM" id="SSF51905">
    <property type="entry name" value="FAD/NAD(P)-binding domain"/>
    <property type="match status" value="3"/>
</dbReference>
<dbReference type="OrthoDB" id="74360at2759"/>
<comment type="caution">
    <text evidence="5">The sequence shown here is derived from an EMBL/GenBank/DDBJ whole genome shotgun (WGS) entry which is preliminary data.</text>
</comment>
<reference evidence="5 6" key="1">
    <citation type="submission" date="2017-03" db="EMBL/GenBank/DDBJ databases">
        <title>Genomes of endolithic fungi from Antarctica.</title>
        <authorList>
            <person name="Coleine C."/>
            <person name="Masonjones S."/>
            <person name="Stajich J.E."/>
        </authorList>
    </citation>
    <scope>NUCLEOTIDE SEQUENCE [LARGE SCALE GENOMIC DNA]</scope>
    <source>
        <strain evidence="5 6">CCFEE 5187</strain>
    </source>
</reference>
<dbReference type="GO" id="GO:0004499">
    <property type="term" value="F:N,N-dimethylaniline monooxygenase activity"/>
    <property type="evidence" value="ECO:0007669"/>
    <property type="project" value="InterPro"/>
</dbReference>
<dbReference type="InterPro" id="IPR051209">
    <property type="entry name" value="FAD-bind_Monooxygenase_sf"/>
</dbReference>
<evidence type="ECO:0000256" key="2">
    <source>
        <dbReference type="ARBA" id="ARBA00022630"/>
    </source>
</evidence>
<evidence type="ECO:0000256" key="3">
    <source>
        <dbReference type="ARBA" id="ARBA00022827"/>
    </source>
</evidence>
<dbReference type="Gene3D" id="3.50.50.60">
    <property type="entry name" value="FAD/NAD(P)-binding domain"/>
    <property type="match status" value="3"/>
</dbReference>
<dbReference type="GO" id="GO:0050660">
    <property type="term" value="F:flavin adenine dinucleotide binding"/>
    <property type="evidence" value="ECO:0007669"/>
    <property type="project" value="InterPro"/>
</dbReference>
<name>A0A4U0WT46_9PEZI</name>
<proteinExistence type="inferred from homology"/>
<evidence type="ECO:0000256" key="4">
    <source>
        <dbReference type="ARBA" id="ARBA00023002"/>
    </source>
</evidence>
<dbReference type="EMBL" id="NAJN01000986">
    <property type="protein sequence ID" value="TKA66740.1"/>
    <property type="molecule type" value="Genomic_DNA"/>
</dbReference>
<evidence type="ECO:0000313" key="5">
    <source>
        <dbReference type="EMBL" id="TKA66740.1"/>
    </source>
</evidence>
<dbReference type="PANTHER" id="PTHR42877:SF11">
    <property type="entry name" value="MONOOXYGENASE, PUTATIVE (AFU_ORTHOLOGUE AFUA_6G13790)-RELATED"/>
    <property type="match status" value="1"/>
</dbReference>
<dbReference type="InterPro" id="IPR020946">
    <property type="entry name" value="Flavin_mOase-like"/>
</dbReference>
<keyword evidence="2" id="KW-0285">Flavoprotein</keyword>
<keyword evidence="6" id="KW-1185">Reference proteome</keyword>
<protein>
    <recommendedName>
        <fullName evidence="7">FAD/NAD(P)-binding domain-containing protein</fullName>
    </recommendedName>
</protein>
<evidence type="ECO:0000313" key="6">
    <source>
        <dbReference type="Proteomes" id="UP000308768"/>
    </source>
</evidence>
<dbReference type="AlphaFoldDB" id="A0A4U0WT46"/>
<dbReference type="PANTHER" id="PTHR42877">
    <property type="entry name" value="L-ORNITHINE N(5)-MONOOXYGENASE-RELATED"/>
    <property type="match status" value="1"/>
</dbReference>
<dbReference type="InterPro" id="IPR036188">
    <property type="entry name" value="FAD/NAD-bd_sf"/>
</dbReference>
<sequence>MILFPSSHRYVSFTLVPVLKFKPDSLGMEEMCSLDYSPYCIPFNPNPLRSSRKVRIICVGAGFAGLTLAYKIAHEQKLEDIIDFAVYERLNDVGGTWLVNKYPGLTCDVPIHIYNLPWAPKHDWNRYMASGHEILQYIRDVNARFKLDKHITFDTEVLEANWDGREGKWKLKIKRGGEILEEQCDILIGAAGTQNTPLKSAIPGLDTFRGPVIHTGAWDESLDCNGKSIAVIGNGSSGIQAFGALQRQSRNITHYIRSATWISLNYMSQFTRNGDGKDFQYTDEEKESFKDPATLLAYRRSLETASNGIFKNLVFDETSQDVKAKFRAGMEKVMKERLKDSPELAEKLIPTYQPWCRRLTPGDGYLEALQEPNARLVADPIEAVTETGIRTKNGDFTEYDVIVGATGFVNSRTMPWKMTGRNGVELSERYKHDTDGYLSVCAPDMPNFFTIGCGPNFTIANGPVLSALGFVSDYILRWATKMAAEDIKSICVKNEIIEAYNIYLQEILRRTAWNRNCESWYKKGRADGYRTGITAIYPGSMNHFKAMLETIRPEDFEIAYRSRNPFKFFGNGLTALDLQEGADLAWYLDKTMKLDHIL</sequence>
<dbReference type="GO" id="GO:0050661">
    <property type="term" value="F:NADP binding"/>
    <property type="evidence" value="ECO:0007669"/>
    <property type="project" value="InterPro"/>
</dbReference>
<dbReference type="Proteomes" id="UP000308768">
    <property type="component" value="Unassembled WGS sequence"/>
</dbReference>
<evidence type="ECO:0008006" key="7">
    <source>
        <dbReference type="Google" id="ProtNLM"/>
    </source>
</evidence>
<evidence type="ECO:0000256" key="1">
    <source>
        <dbReference type="ARBA" id="ARBA00010139"/>
    </source>
</evidence>
<comment type="similarity">
    <text evidence="1">Belongs to the FAD-binding monooxygenase family.</text>
</comment>
<organism evidence="5 6">
    <name type="scientific">Cryomyces minteri</name>
    <dbReference type="NCBI Taxonomy" id="331657"/>
    <lineage>
        <taxon>Eukaryota</taxon>
        <taxon>Fungi</taxon>
        <taxon>Dikarya</taxon>
        <taxon>Ascomycota</taxon>
        <taxon>Pezizomycotina</taxon>
        <taxon>Dothideomycetes</taxon>
        <taxon>Dothideomycetes incertae sedis</taxon>
        <taxon>Cryomyces</taxon>
    </lineage>
</organism>
<accession>A0A4U0WT46</accession>
<gene>
    <name evidence="5" type="ORF">B0A49_09272</name>
</gene>
<dbReference type="Pfam" id="PF00743">
    <property type="entry name" value="FMO-like"/>
    <property type="match status" value="1"/>
</dbReference>
<dbReference type="STRING" id="331657.A0A4U0WT46"/>
<keyword evidence="3" id="KW-0274">FAD</keyword>
<keyword evidence="4" id="KW-0560">Oxidoreductase</keyword>